<dbReference type="Pfam" id="PF05932">
    <property type="entry name" value="CesT"/>
    <property type="match status" value="1"/>
</dbReference>
<dbReference type="SUPFAM" id="SSF69635">
    <property type="entry name" value="Type III secretory system chaperone-like"/>
    <property type="match status" value="1"/>
</dbReference>
<dbReference type="AlphaFoldDB" id="A0A1S6HYI0"/>
<dbReference type="CDD" id="cd17018">
    <property type="entry name" value="T3SC_IA_ExsC-like"/>
    <property type="match status" value="1"/>
</dbReference>
<dbReference type="InterPro" id="IPR010261">
    <property type="entry name" value="Tir_chaperone"/>
</dbReference>
<keyword evidence="2" id="KW-1185">Reference proteome</keyword>
<name>A0A1S6HYI0_9GAMM</name>
<sequence length="152" mass="17395">MDVSLKINSILQNFGDSIGLTDLALKDNSVSLSFDDKLVVRIIYQAENELLIFEAQITECANLDDAILRSLLAFNYHWSEHRLVFGLNLEEQQLCLYQHIDVETLDLAQFETILAEQVAQAERWAELLNIEDLEPEAELERHHLTNISGIKV</sequence>
<dbReference type="RefSeq" id="WP_077755393.1">
    <property type="nucleotide sequence ID" value="NZ_CP014782.1"/>
</dbReference>
<dbReference type="KEGG" id="spsw:Sps_05557"/>
<gene>
    <name evidence="1" type="ORF">Sps_05557</name>
</gene>
<dbReference type="OrthoDB" id="6194747at2"/>
<organism evidence="1 2">
    <name type="scientific">Shewanella psychrophila</name>
    <dbReference type="NCBI Taxonomy" id="225848"/>
    <lineage>
        <taxon>Bacteria</taxon>
        <taxon>Pseudomonadati</taxon>
        <taxon>Pseudomonadota</taxon>
        <taxon>Gammaproteobacteria</taxon>
        <taxon>Alteromonadales</taxon>
        <taxon>Shewanellaceae</taxon>
        <taxon>Shewanella</taxon>
    </lineage>
</organism>
<dbReference type="GO" id="GO:0030254">
    <property type="term" value="P:protein secretion by the type III secretion system"/>
    <property type="evidence" value="ECO:0007669"/>
    <property type="project" value="InterPro"/>
</dbReference>
<proteinExistence type="predicted"/>
<accession>A0A1S6HYI0</accession>
<evidence type="ECO:0000313" key="1">
    <source>
        <dbReference type="EMBL" id="AQS40620.1"/>
    </source>
</evidence>
<dbReference type="EMBL" id="CP014782">
    <property type="protein sequence ID" value="AQS40620.1"/>
    <property type="molecule type" value="Genomic_DNA"/>
</dbReference>
<dbReference type="Gene3D" id="3.30.1460.10">
    <property type="match status" value="1"/>
</dbReference>
<protein>
    <submittedName>
        <fullName evidence="1">Tir chaperone protein (CesT) family</fullName>
    </submittedName>
</protein>
<dbReference type="Proteomes" id="UP000189545">
    <property type="component" value="Chromosome"/>
</dbReference>
<evidence type="ECO:0000313" key="2">
    <source>
        <dbReference type="Proteomes" id="UP000189545"/>
    </source>
</evidence>
<dbReference type="STRING" id="225848.Sps_05557"/>
<reference evidence="1 2" key="1">
    <citation type="submission" date="2016-03" db="EMBL/GenBank/DDBJ databases">
        <title>Complete genome sequence of Shewanella psychrophila WP2, a deep sea bacterium isolated from west Pacific sediment.</title>
        <authorList>
            <person name="Xu G."/>
            <person name="Jian H."/>
        </authorList>
    </citation>
    <scope>NUCLEOTIDE SEQUENCE [LARGE SCALE GENOMIC DNA]</scope>
    <source>
        <strain evidence="1 2">WP2</strain>
    </source>
</reference>